<comment type="similarity">
    <text evidence="2 8">Belongs to the Aux/IAA family.</text>
</comment>
<dbReference type="AlphaFoldDB" id="A0A5N6NL60"/>
<dbReference type="PROSITE" id="PS51745">
    <property type="entry name" value="PB1"/>
    <property type="match status" value="1"/>
</dbReference>
<organism evidence="11 12">
    <name type="scientific">Mikania micrantha</name>
    <name type="common">bitter vine</name>
    <dbReference type="NCBI Taxonomy" id="192012"/>
    <lineage>
        <taxon>Eukaryota</taxon>
        <taxon>Viridiplantae</taxon>
        <taxon>Streptophyta</taxon>
        <taxon>Embryophyta</taxon>
        <taxon>Tracheophyta</taxon>
        <taxon>Spermatophyta</taxon>
        <taxon>Magnoliopsida</taxon>
        <taxon>eudicotyledons</taxon>
        <taxon>Gunneridae</taxon>
        <taxon>Pentapetalae</taxon>
        <taxon>asterids</taxon>
        <taxon>campanulids</taxon>
        <taxon>Asterales</taxon>
        <taxon>Asteraceae</taxon>
        <taxon>Asteroideae</taxon>
        <taxon>Heliantheae alliance</taxon>
        <taxon>Eupatorieae</taxon>
        <taxon>Mikania</taxon>
    </lineage>
</organism>
<accession>A0A5N6NL60</accession>
<comment type="caution">
    <text evidence="11">The sequence shown here is derived from an EMBL/GenBank/DDBJ whole genome shotgun (WGS) entry which is preliminary data.</text>
</comment>
<evidence type="ECO:0000256" key="1">
    <source>
        <dbReference type="ARBA" id="ARBA00004123"/>
    </source>
</evidence>
<dbReference type="InterPro" id="IPR033389">
    <property type="entry name" value="AUX/IAA_dom"/>
</dbReference>
<keyword evidence="4 8" id="KW-0805">Transcription regulation</keyword>
<dbReference type="Gene3D" id="3.10.20.90">
    <property type="entry name" value="Phosphatidylinositol 3-kinase Catalytic Subunit, Chain A, domain 1"/>
    <property type="match status" value="1"/>
</dbReference>
<evidence type="ECO:0000256" key="9">
    <source>
        <dbReference type="SAM" id="MobiDB-lite"/>
    </source>
</evidence>
<feature type="compositionally biased region" description="Gly residues" evidence="9">
    <location>
        <begin position="17"/>
        <end position="26"/>
    </location>
</feature>
<dbReference type="Proteomes" id="UP000326396">
    <property type="component" value="Linkage Group LG19"/>
</dbReference>
<feature type="domain" description="PB1" evidence="10">
    <location>
        <begin position="75"/>
        <end position="148"/>
    </location>
</feature>
<comment type="subunit">
    <text evidence="8">Homodimers and heterodimers.</text>
</comment>
<comment type="subcellular location">
    <subcellularLocation>
        <location evidence="1 8">Nucleus</location>
    </subcellularLocation>
</comment>
<dbReference type="OrthoDB" id="1926344at2759"/>
<evidence type="ECO:0000256" key="6">
    <source>
        <dbReference type="ARBA" id="ARBA00023242"/>
    </source>
</evidence>
<proteinExistence type="inferred from homology"/>
<evidence type="ECO:0000256" key="3">
    <source>
        <dbReference type="ARBA" id="ARBA00022491"/>
    </source>
</evidence>
<keyword evidence="7 8" id="KW-0927">Auxin signaling pathway</keyword>
<dbReference type="InterPro" id="IPR003311">
    <property type="entry name" value="AUX_IAA"/>
</dbReference>
<evidence type="ECO:0000256" key="8">
    <source>
        <dbReference type="RuleBase" id="RU004549"/>
    </source>
</evidence>
<dbReference type="GO" id="GO:0009734">
    <property type="term" value="P:auxin-activated signaling pathway"/>
    <property type="evidence" value="ECO:0007669"/>
    <property type="project" value="UniProtKB-UniRule"/>
</dbReference>
<dbReference type="EMBL" id="SZYD01000011">
    <property type="protein sequence ID" value="KAD4889270.1"/>
    <property type="molecule type" value="Genomic_DNA"/>
</dbReference>
<keyword evidence="3 8" id="KW-0678">Repressor</keyword>
<dbReference type="GO" id="GO:0005634">
    <property type="term" value="C:nucleus"/>
    <property type="evidence" value="ECO:0007669"/>
    <property type="project" value="UniProtKB-SubCell"/>
</dbReference>
<dbReference type="SUPFAM" id="SSF54277">
    <property type="entry name" value="CAD &amp; PB1 domains"/>
    <property type="match status" value="1"/>
</dbReference>
<evidence type="ECO:0000256" key="7">
    <source>
        <dbReference type="ARBA" id="ARBA00023294"/>
    </source>
</evidence>
<evidence type="ECO:0000256" key="4">
    <source>
        <dbReference type="ARBA" id="ARBA00023015"/>
    </source>
</evidence>
<protein>
    <recommendedName>
        <fullName evidence="8">Auxin-responsive protein</fullName>
    </recommendedName>
</protein>
<keyword evidence="5 8" id="KW-0804">Transcription</keyword>
<dbReference type="InterPro" id="IPR053793">
    <property type="entry name" value="PB1-like"/>
</dbReference>
<name>A0A5N6NL60_9ASTR</name>
<evidence type="ECO:0000256" key="2">
    <source>
        <dbReference type="ARBA" id="ARBA00006728"/>
    </source>
</evidence>
<evidence type="ECO:0000259" key="10">
    <source>
        <dbReference type="PROSITE" id="PS51745"/>
    </source>
</evidence>
<dbReference type="Pfam" id="PF02309">
    <property type="entry name" value="AUX_IAA"/>
    <property type="match status" value="1"/>
</dbReference>
<dbReference type="PANTHER" id="PTHR31734:SF87">
    <property type="entry name" value="AUXIN-RESPONSIVE PROTEIN IAA5"/>
    <property type="match status" value="1"/>
</dbReference>
<dbReference type="GO" id="GO:0006355">
    <property type="term" value="P:regulation of DNA-templated transcription"/>
    <property type="evidence" value="ECO:0007669"/>
    <property type="project" value="InterPro"/>
</dbReference>
<evidence type="ECO:0000313" key="11">
    <source>
        <dbReference type="EMBL" id="KAD4889270.1"/>
    </source>
</evidence>
<gene>
    <name evidence="11" type="ORF">E3N88_21343</name>
</gene>
<dbReference type="PANTHER" id="PTHR31734">
    <property type="entry name" value="AUXIN-RESPONSIVE PROTEIN IAA17"/>
    <property type="match status" value="1"/>
</dbReference>
<comment type="function">
    <text evidence="8">Aux/IAA proteins are short-lived transcriptional factors that function as repressors of early auxin response genes at low auxin concentrations.</text>
</comment>
<evidence type="ECO:0000256" key="5">
    <source>
        <dbReference type="ARBA" id="ARBA00023163"/>
    </source>
</evidence>
<sequence>MEPQGLGLEITELRLGLPGGDSGGGSGERREKKRLFSGRSEMDVCGGGKSSNMDSMVGWPPVCLYRKKGMCDVTKMCVKVSMDGVPILRKVDLSCFKGYYDLGMTLEKLFDCYGIGEAMKEESESCEYIAIYEDKDGDWMLVGDVPWL</sequence>
<keyword evidence="12" id="KW-1185">Reference proteome</keyword>
<feature type="region of interest" description="Disordered" evidence="9">
    <location>
        <begin position="14"/>
        <end position="33"/>
    </location>
</feature>
<evidence type="ECO:0000313" key="12">
    <source>
        <dbReference type="Proteomes" id="UP000326396"/>
    </source>
</evidence>
<keyword evidence="6 8" id="KW-0539">Nucleus</keyword>
<reference evidence="11 12" key="1">
    <citation type="submission" date="2019-05" db="EMBL/GenBank/DDBJ databases">
        <title>Mikania micrantha, genome provides insights into the molecular mechanism of rapid growth.</title>
        <authorList>
            <person name="Liu B."/>
        </authorList>
    </citation>
    <scope>NUCLEOTIDE SEQUENCE [LARGE SCALE GENOMIC DNA]</scope>
    <source>
        <strain evidence="11">NLD-2019</strain>
        <tissue evidence="11">Leaf</tissue>
    </source>
</reference>